<gene>
    <name evidence="2" type="ORF">HHT355_1021</name>
</gene>
<dbReference type="Gene3D" id="2.60.320.10">
    <property type="entry name" value="N-utilization substance G protein NusG, insert domain"/>
    <property type="match status" value="1"/>
</dbReference>
<accession>A0A0H5SFJ4</accession>
<dbReference type="RefSeq" id="WP_103202346.1">
    <property type="nucleotide sequence ID" value="NZ_CVTD020000013.1"/>
</dbReference>
<name>A0A0H5SFJ4_HERHM</name>
<feature type="transmembrane region" description="Helical" evidence="1">
    <location>
        <begin position="6"/>
        <end position="23"/>
    </location>
</feature>
<evidence type="ECO:0000313" key="3">
    <source>
        <dbReference type="Proteomes" id="UP000236497"/>
    </source>
</evidence>
<keyword evidence="1" id="KW-1133">Transmembrane helix</keyword>
<dbReference type="EMBL" id="CVTD020000013">
    <property type="protein sequence ID" value="CRZ34224.1"/>
    <property type="molecule type" value="Genomic_DNA"/>
</dbReference>
<sequence>MKKNDLYLIAGILLFILILYLLLHVFKSEGSRVVVTIDGKEYKTFLLNEDTVFTIRQEDGQWNTFEIKDGYVKMLEASCPDKLCVKFNKIHYNDETITCLPNRVVLRIVGGEENDIDAIAN</sequence>
<keyword evidence="3" id="KW-1185">Reference proteome</keyword>
<organism evidence="2 3">
    <name type="scientific">Herbinix hemicellulosilytica</name>
    <dbReference type="NCBI Taxonomy" id="1564487"/>
    <lineage>
        <taxon>Bacteria</taxon>
        <taxon>Bacillati</taxon>
        <taxon>Bacillota</taxon>
        <taxon>Clostridia</taxon>
        <taxon>Lachnospirales</taxon>
        <taxon>Lachnospiraceae</taxon>
        <taxon>Herbinix</taxon>
    </lineage>
</organism>
<dbReference type="OrthoDB" id="47603at2"/>
<dbReference type="Proteomes" id="UP000236497">
    <property type="component" value="Unassembled WGS sequence"/>
</dbReference>
<reference evidence="2 3" key="1">
    <citation type="submission" date="2015-06" db="EMBL/GenBank/DDBJ databases">
        <authorList>
            <person name="Wibberg Daniel"/>
        </authorList>
    </citation>
    <scope>NUCLEOTIDE SEQUENCE [LARGE SCALE GENOMIC DNA]</scope>
    <source>
        <strain evidence="2 3">T3/55T</strain>
    </source>
</reference>
<keyword evidence="1" id="KW-0812">Transmembrane</keyword>
<dbReference type="CDD" id="cd09911">
    <property type="entry name" value="Lin0431_like"/>
    <property type="match status" value="1"/>
</dbReference>
<evidence type="ECO:0000313" key="2">
    <source>
        <dbReference type="EMBL" id="CRZ34224.1"/>
    </source>
</evidence>
<keyword evidence="1" id="KW-0472">Membrane</keyword>
<dbReference type="AlphaFoldDB" id="A0A0H5SFJ4"/>
<dbReference type="InterPro" id="IPR038690">
    <property type="entry name" value="NusG_2_sf"/>
</dbReference>
<protein>
    <submittedName>
        <fullName evidence="2">Uncharacterized protein</fullName>
    </submittedName>
</protein>
<evidence type="ECO:0000256" key="1">
    <source>
        <dbReference type="SAM" id="Phobius"/>
    </source>
</evidence>
<dbReference type="Pfam" id="PF07009">
    <property type="entry name" value="NusG_II"/>
    <property type="match status" value="1"/>
</dbReference>
<proteinExistence type="predicted"/>